<evidence type="ECO:0000313" key="1">
    <source>
        <dbReference type="EMBL" id="ADP81545.1"/>
    </source>
</evidence>
<accession>E3IZB8</accession>
<dbReference type="InParanoid" id="E3IZB8"/>
<reference evidence="1 2" key="1">
    <citation type="submission" date="2010-10" db="EMBL/GenBank/DDBJ databases">
        <title>Complete sequence of Frankia sp. EuI1c.</title>
        <authorList>
            <consortium name="US DOE Joint Genome Institute"/>
            <person name="Lucas S."/>
            <person name="Copeland A."/>
            <person name="Lapidus A."/>
            <person name="Cheng J.-F."/>
            <person name="Bruce D."/>
            <person name="Goodwin L."/>
            <person name="Pitluck S."/>
            <person name="Chertkov O."/>
            <person name="Detter J.C."/>
            <person name="Han C."/>
            <person name="Tapia R."/>
            <person name="Land M."/>
            <person name="Hauser L."/>
            <person name="Jeffries C."/>
            <person name="Kyrpides N."/>
            <person name="Ivanova N."/>
            <person name="Mikhailova N."/>
            <person name="Beauchemin N."/>
            <person name="Sen A."/>
            <person name="Sur S.A."/>
            <person name="Gtari M."/>
            <person name="Wall L."/>
            <person name="Tisa L."/>
            <person name="Woyke T."/>
        </authorList>
    </citation>
    <scope>NUCLEOTIDE SEQUENCE [LARGE SCALE GENOMIC DNA]</scope>
    <source>
        <strain evidence="2">DSM 45817 / CECT 9037 / EuI1c</strain>
    </source>
</reference>
<evidence type="ECO:0000313" key="2">
    <source>
        <dbReference type="Proteomes" id="UP000002484"/>
    </source>
</evidence>
<dbReference type="STRING" id="298654.FraEuI1c_3538"/>
<organism evidence="1 2">
    <name type="scientific">Pseudofrankia inefficax (strain DSM 45817 / CECT 9037 / DDB 130130 / EuI1c)</name>
    <name type="common">Frankia inefficax</name>
    <dbReference type="NCBI Taxonomy" id="298654"/>
    <lineage>
        <taxon>Bacteria</taxon>
        <taxon>Bacillati</taxon>
        <taxon>Actinomycetota</taxon>
        <taxon>Actinomycetes</taxon>
        <taxon>Frankiales</taxon>
        <taxon>Frankiaceae</taxon>
        <taxon>Pseudofrankia</taxon>
    </lineage>
</organism>
<dbReference type="Proteomes" id="UP000002484">
    <property type="component" value="Chromosome"/>
</dbReference>
<dbReference type="KEGG" id="fri:FraEuI1c_3538"/>
<name>E3IZB8_PSEI1</name>
<dbReference type="eggNOG" id="ENOG50344ZW">
    <property type="taxonomic scope" value="Bacteria"/>
</dbReference>
<dbReference type="OrthoDB" id="5195320at2"/>
<dbReference type="RefSeq" id="WP_013424663.1">
    <property type="nucleotide sequence ID" value="NC_014666.1"/>
</dbReference>
<keyword evidence="2" id="KW-1185">Reference proteome</keyword>
<dbReference type="HOGENOM" id="CLU_653380_0_0_11"/>
<dbReference type="AlphaFoldDB" id="E3IZB8"/>
<proteinExistence type="predicted"/>
<protein>
    <submittedName>
        <fullName evidence="1">Uncharacterized protein</fullName>
    </submittedName>
</protein>
<gene>
    <name evidence="1" type="ordered locus">FraEuI1c_3538</name>
</gene>
<sequence length="420" mass="46952">MRIRIYKLEGDHAVTGEASLARKLAYYIRDSFEREEAEQPGSGRGDPATLDVEKLTAEIERVTFEIEVDAKTRIDKVINVAVQRAMDEGTANNLPRRIGWPHPLKIQERSVGPRIWLTESGTERELPGNRSLAAEGIDDGDILTLRIEHPAEASYMLGPGPDPEFWFDAIRSDRGEPPQGGEYLWGAVLYTDEDAGIAAYIRRYFLELNILSGGTLRLLVVEKPSDWREAKKYWREHLDPETFQMFAQLRWLFYKPYDRRRVYEIAAALNVRADQLPCIALLAPSSNEPPLVFPIPASPTPDYFRKLFSQLATVMGDHPTKPMDVRRGAHYGYGRALPEGSGRGRHAAHGPTGTVLPADAASKNLQWNEISRRHQAIVSALKPQEGGGASNTYTFFGNTVFLNRPSFGPGEGPLKVDDDG</sequence>
<dbReference type="EMBL" id="CP002299">
    <property type="protein sequence ID" value="ADP81545.1"/>
    <property type="molecule type" value="Genomic_DNA"/>
</dbReference>